<dbReference type="GO" id="GO:0004806">
    <property type="term" value="F:triacylglycerol lipase activity"/>
    <property type="evidence" value="ECO:0007669"/>
    <property type="project" value="InterPro"/>
</dbReference>
<dbReference type="PANTHER" id="PTHR34853:SF1">
    <property type="entry name" value="LIPASE 5"/>
    <property type="match status" value="1"/>
</dbReference>
<dbReference type="Pfam" id="PF00326">
    <property type="entry name" value="Peptidase_S9"/>
    <property type="match status" value="1"/>
</dbReference>
<dbReference type="InterPro" id="IPR005152">
    <property type="entry name" value="Lipase_secreted"/>
</dbReference>
<dbReference type="Pfam" id="PF03583">
    <property type="entry name" value="LIP"/>
    <property type="match status" value="1"/>
</dbReference>
<protein>
    <submittedName>
        <fullName evidence="3">Prolyl oligopeptidase family serine peptidase</fullName>
    </submittedName>
</protein>
<dbReference type="Gene3D" id="3.40.50.1820">
    <property type="entry name" value="alpha/beta hydrolase"/>
    <property type="match status" value="2"/>
</dbReference>
<accession>A0A7K3LPE4</accession>
<dbReference type="GO" id="GO:0008236">
    <property type="term" value="F:serine-type peptidase activity"/>
    <property type="evidence" value="ECO:0007669"/>
    <property type="project" value="InterPro"/>
</dbReference>
<comment type="caution">
    <text evidence="3">The sequence shown here is derived from an EMBL/GenBank/DDBJ whole genome shotgun (WGS) entry which is preliminary data.</text>
</comment>
<gene>
    <name evidence="3" type="ORF">GYA93_10985</name>
</gene>
<sequence>MFNTARRRRFRLLVIPFLLLLGVAVATPIARADDEVVVGIPNWSGLDVTEYSGAIPAKPGTLMAKVPLAQPLTLPAASSAYRVQFSTLDQHNKKATSTGAVFVPKGTAPAGGWPVISWAHGTVGMNDDCTPSAFPRSARDVEYLGHWLDQGYAVVAADYVGLGTPGLMAYLNGKAAAHSIVDIVVASQQAGLPLGKKWAIIGQSQGAAAALNGARYATEFSRGSGLDYRGVVATGIPANLEYLYQNLGPQVPPFALPGSLNAYTAFILAGFNETRPDLKITSVLNKKGLQRLEEGRTTCYPILKQQLSGDEVNTWFSKPLMSIPGAAPALREYMKTPYKGYDRPIFLGQGLKDADVPAPSALSLYAQMKANNQPVTLHVYPEEDHSGAVLASMPDSTPWLAKIMR</sequence>
<feature type="chain" id="PRO_5029884893" evidence="1">
    <location>
        <begin position="33"/>
        <end position="405"/>
    </location>
</feature>
<feature type="signal peptide" evidence="1">
    <location>
        <begin position="1"/>
        <end position="32"/>
    </location>
</feature>
<dbReference type="RefSeq" id="WP_020791463.1">
    <property type="nucleotide sequence ID" value="NZ_JAADZU010000030.1"/>
</dbReference>
<keyword evidence="4" id="KW-1185">Reference proteome</keyword>
<proteinExistence type="predicted"/>
<keyword evidence="1" id="KW-0732">Signal</keyword>
<dbReference type="PIRSF" id="PIRSF029171">
    <property type="entry name" value="Esterase_LipA"/>
    <property type="match status" value="1"/>
</dbReference>
<dbReference type="GO" id="GO:0016042">
    <property type="term" value="P:lipid catabolic process"/>
    <property type="evidence" value="ECO:0007669"/>
    <property type="project" value="InterPro"/>
</dbReference>
<dbReference type="AlphaFoldDB" id="A0A7K3LPE4"/>
<dbReference type="PANTHER" id="PTHR34853">
    <property type="match status" value="1"/>
</dbReference>
<dbReference type="GO" id="GO:0006508">
    <property type="term" value="P:proteolysis"/>
    <property type="evidence" value="ECO:0007669"/>
    <property type="project" value="InterPro"/>
</dbReference>
<feature type="domain" description="Peptidase S9 prolyl oligopeptidase catalytic" evidence="2">
    <location>
        <begin position="337"/>
        <end position="388"/>
    </location>
</feature>
<dbReference type="Proteomes" id="UP000466307">
    <property type="component" value="Unassembled WGS sequence"/>
</dbReference>
<evidence type="ECO:0000313" key="3">
    <source>
        <dbReference type="EMBL" id="NDK90103.1"/>
    </source>
</evidence>
<evidence type="ECO:0000259" key="2">
    <source>
        <dbReference type="Pfam" id="PF00326"/>
    </source>
</evidence>
<name>A0A7K3LPE4_9ACTN</name>
<dbReference type="EMBL" id="JAADZU010000030">
    <property type="protein sequence ID" value="NDK90103.1"/>
    <property type="molecule type" value="Genomic_DNA"/>
</dbReference>
<dbReference type="InterPro" id="IPR029058">
    <property type="entry name" value="AB_hydrolase_fold"/>
</dbReference>
<reference evidence="3 4" key="1">
    <citation type="submission" date="2020-01" db="EMBL/GenBank/DDBJ databases">
        <title>Investigation of new actinobacteria for the biodesulphurisation of diesel fuel.</title>
        <authorList>
            <person name="Athi Narayanan S.M."/>
        </authorList>
    </citation>
    <scope>NUCLEOTIDE SEQUENCE [LARGE SCALE GENOMIC DNA]</scope>
    <source>
        <strain evidence="3 4">213E</strain>
    </source>
</reference>
<dbReference type="SUPFAM" id="SSF53474">
    <property type="entry name" value="alpha/beta-Hydrolases"/>
    <property type="match status" value="1"/>
</dbReference>
<evidence type="ECO:0000256" key="1">
    <source>
        <dbReference type="SAM" id="SignalP"/>
    </source>
</evidence>
<dbReference type="InterPro" id="IPR001375">
    <property type="entry name" value="Peptidase_S9_cat"/>
</dbReference>
<organism evidence="3 4">
    <name type="scientific">Gordonia desulfuricans</name>
    <dbReference type="NCBI Taxonomy" id="89051"/>
    <lineage>
        <taxon>Bacteria</taxon>
        <taxon>Bacillati</taxon>
        <taxon>Actinomycetota</taxon>
        <taxon>Actinomycetes</taxon>
        <taxon>Mycobacteriales</taxon>
        <taxon>Gordoniaceae</taxon>
        <taxon>Gordonia</taxon>
    </lineage>
</organism>
<evidence type="ECO:0000313" key="4">
    <source>
        <dbReference type="Proteomes" id="UP000466307"/>
    </source>
</evidence>